<sequence>MGSNPFQFQEHDDDAPFGAGRTVAVIGGGFSGVCTTAHLLKRGLVVTLFERSSVLGGVWHYDDRVCVDPLYPNNKPSLGDYRVSAAGEHHSGISTPPEENSKVDYDEETLPVSTSNDNKHTFTTPLDPEVEFSPPGPCYAGLKTNVPTHLMVSSLVPWPEGTERSVGQQQVEEYIHRLAKDHGVDEVALLHTRVDEVRKSRAGKWEIRTVSLQKNTGALVEKLWHFDLVVVASGHYNMPRIPDIPGLRQWKAAFPGRVIHSKQYRSPAKFKGENILVIGGGVSAVDICRELGGVAANTYQSVRGGAFDLPLSMLPTTATRVAEVVEFTLDDRRTEPPSSHQELKPIPGRATLGDGTVLDNIHHVVMATGYITSYPFLPQLHCDSAPIESPGDELLVTSDGVMAHNLHKDMFYIKDPTLAFVGVPYHVATFSLFDFQAQAISWVFSGQTHLPTEEEMRGEYRAKVKVKGHGREFHSLHAPPGEIGYVSALVEWVNRGIGEKGAQRMRPHSEEWVKEHEKLKAMFAGQWKKS</sequence>
<dbReference type="PANTHER" id="PTHR23023">
    <property type="entry name" value="DIMETHYLANILINE MONOOXYGENASE"/>
    <property type="match status" value="1"/>
</dbReference>
<dbReference type="InterPro" id="IPR036188">
    <property type="entry name" value="FAD/NAD-bd_sf"/>
</dbReference>
<evidence type="ECO:0000256" key="3">
    <source>
        <dbReference type="ARBA" id="ARBA00022827"/>
    </source>
</evidence>
<keyword evidence="2" id="KW-0285">Flavoprotein</keyword>
<reference evidence="6" key="2">
    <citation type="submission" date="2023-05" db="EMBL/GenBank/DDBJ databases">
        <authorList>
            <consortium name="Lawrence Berkeley National Laboratory"/>
            <person name="Steindorff A."/>
            <person name="Hensen N."/>
            <person name="Bonometti L."/>
            <person name="Westerberg I."/>
            <person name="Brannstrom I.O."/>
            <person name="Guillou S."/>
            <person name="Cros-Aarteil S."/>
            <person name="Calhoun S."/>
            <person name="Haridas S."/>
            <person name="Kuo A."/>
            <person name="Mondo S."/>
            <person name="Pangilinan J."/>
            <person name="Riley R."/>
            <person name="Labutti K."/>
            <person name="Andreopoulos B."/>
            <person name="Lipzen A."/>
            <person name="Chen C."/>
            <person name="Yanf M."/>
            <person name="Daum C."/>
            <person name="Ng V."/>
            <person name="Clum A."/>
            <person name="Ohm R."/>
            <person name="Martin F."/>
            <person name="Silar P."/>
            <person name="Natvig D."/>
            <person name="Lalanne C."/>
            <person name="Gautier V."/>
            <person name="Ament-Velasquez S.L."/>
            <person name="Kruys A."/>
            <person name="Hutchinson M.I."/>
            <person name="Powell A.J."/>
            <person name="Barry K."/>
            <person name="Miller A.N."/>
            <person name="Grigoriev I.V."/>
            <person name="Debuchy R."/>
            <person name="Gladieux P."/>
            <person name="Thoren M.H."/>
            <person name="Johannesson H."/>
        </authorList>
    </citation>
    <scope>NUCLEOTIDE SEQUENCE</scope>
    <source>
        <strain evidence="6">PSN293</strain>
    </source>
</reference>
<organism evidence="6 7">
    <name type="scientific">Rhypophila decipiens</name>
    <dbReference type="NCBI Taxonomy" id="261697"/>
    <lineage>
        <taxon>Eukaryota</taxon>
        <taxon>Fungi</taxon>
        <taxon>Dikarya</taxon>
        <taxon>Ascomycota</taxon>
        <taxon>Pezizomycotina</taxon>
        <taxon>Sordariomycetes</taxon>
        <taxon>Sordariomycetidae</taxon>
        <taxon>Sordariales</taxon>
        <taxon>Naviculisporaceae</taxon>
        <taxon>Rhypophila</taxon>
    </lineage>
</organism>
<keyword evidence="5" id="KW-0560">Oxidoreductase</keyword>
<dbReference type="SUPFAM" id="SSF51905">
    <property type="entry name" value="FAD/NAD(P)-binding domain"/>
    <property type="match status" value="2"/>
</dbReference>
<reference evidence="6" key="1">
    <citation type="journal article" date="2023" name="Mol. Phylogenet. Evol.">
        <title>Genome-scale phylogeny and comparative genomics of the fungal order Sordariales.</title>
        <authorList>
            <person name="Hensen N."/>
            <person name="Bonometti L."/>
            <person name="Westerberg I."/>
            <person name="Brannstrom I.O."/>
            <person name="Guillou S."/>
            <person name="Cros-Aarteil S."/>
            <person name="Calhoun S."/>
            <person name="Haridas S."/>
            <person name="Kuo A."/>
            <person name="Mondo S."/>
            <person name="Pangilinan J."/>
            <person name="Riley R."/>
            <person name="LaButti K."/>
            <person name="Andreopoulos B."/>
            <person name="Lipzen A."/>
            <person name="Chen C."/>
            <person name="Yan M."/>
            <person name="Daum C."/>
            <person name="Ng V."/>
            <person name="Clum A."/>
            <person name="Steindorff A."/>
            <person name="Ohm R.A."/>
            <person name="Martin F."/>
            <person name="Silar P."/>
            <person name="Natvig D.O."/>
            <person name="Lalanne C."/>
            <person name="Gautier V."/>
            <person name="Ament-Velasquez S.L."/>
            <person name="Kruys A."/>
            <person name="Hutchinson M.I."/>
            <person name="Powell A.J."/>
            <person name="Barry K."/>
            <person name="Miller A.N."/>
            <person name="Grigoriev I.V."/>
            <person name="Debuchy R."/>
            <person name="Gladieux P."/>
            <person name="Hiltunen Thoren M."/>
            <person name="Johannesson H."/>
        </authorList>
    </citation>
    <scope>NUCLEOTIDE SEQUENCE</scope>
    <source>
        <strain evidence="6">PSN293</strain>
    </source>
</reference>
<keyword evidence="4" id="KW-0521">NADP</keyword>
<evidence type="ECO:0000256" key="4">
    <source>
        <dbReference type="ARBA" id="ARBA00022857"/>
    </source>
</evidence>
<evidence type="ECO:0000256" key="1">
    <source>
        <dbReference type="ARBA" id="ARBA00009183"/>
    </source>
</evidence>
<dbReference type="GO" id="GO:0050660">
    <property type="term" value="F:flavin adenine dinucleotide binding"/>
    <property type="evidence" value="ECO:0007669"/>
    <property type="project" value="InterPro"/>
</dbReference>
<dbReference type="InterPro" id="IPR000960">
    <property type="entry name" value="Flavin_mOase"/>
</dbReference>
<gene>
    <name evidence="6" type="ORF">QBC37DRAFT_415088</name>
</gene>
<evidence type="ECO:0000313" key="7">
    <source>
        <dbReference type="Proteomes" id="UP001301769"/>
    </source>
</evidence>
<keyword evidence="3" id="KW-0274">FAD</keyword>
<dbReference type="GO" id="GO:0004499">
    <property type="term" value="F:N,N-dimethylaniline monooxygenase activity"/>
    <property type="evidence" value="ECO:0007669"/>
    <property type="project" value="InterPro"/>
</dbReference>
<evidence type="ECO:0008006" key="8">
    <source>
        <dbReference type="Google" id="ProtNLM"/>
    </source>
</evidence>
<comment type="caution">
    <text evidence="6">The sequence shown here is derived from an EMBL/GenBank/DDBJ whole genome shotgun (WGS) entry which is preliminary data.</text>
</comment>
<dbReference type="Proteomes" id="UP001301769">
    <property type="component" value="Unassembled WGS sequence"/>
</dbReference>
<dbReference type="PIRSF" id="PIRSF000332">
    <property type="entry name" value="FMO"/>
    <property type="match status" value="1"/>
</dbReference>
<dbReference type="InterPro" id="IPR020946">
    <property type="entry name" value="Flavin_mOase-like"/>
</dbReference>
<dbReference type="Pfam" id="PF00743">
    <property type="entry name" value="FMO-like"/>
    <property type="match status" value="2"/>
</dbReference>
<evidence type="ECO:0000313" key="6">
    <source>
        <dbReference type="EMBL" id="KAK4217421.1"/>
    </source>
</evidence>
<keyword evidence="7" id="KW-1185">Reference proteome</keyword>
<evidence type="ECO:0000256" key="2">
    <source>
        <dbReference type="ARBA" id="ARBA00022630"/>
    </source>
</evidence>
<dbReference type="Pfam" id="PF13450">
    <property type="entry name" value="NAD_binding_8"/>
    <property type="match status" value="1"/>
</dbReference>
<proteinExistence type="inferred from homology"/>
<protein>
    <recommendedName>
        <fullName evidence="8">Flavin-containing monooxygenase</fullName>
    </recommendedName>
</protein>
<dbReference type="AlphaFoldDB" id="A0AAN6YF29"/>
<accession>A0AAN6YF29</accession>
<name>A0AAN6YF29_9PEZI</name>
<dbReference type="Gene3D" id="3.50.50.60">
    <property type="entry name" value="FAD/NAD(P)-binding domain"/>
    <property type="match status" value="2"/>
</dbReference>
<dbReference type="PRINTS" id="PR00370">
    <property type="entry name" value="FMOXYGENASE"/>
</dbReference>
<comment type="similarity">
    <text evidence="1">Belongs to the FMO family.</text>
</comment>
<dbReference type="GO" id="GO:0050661">
    <property type="term" value="F:NADP binding"/>
    <property type="evidence" value="ECO:0007669"/>
    <property type="project" value="InterPro"/>
</dbReference>
<dbReference type="EMBL" id="MU858060">
    <property type="protein sequence ID" value="KAK4217421.1"/>
    <property type="molecule type" value="Genomic_DNA"/>
</dbReference>
<evidence type="ECO:0000256" key="5">
    <source>
        <dbReference type="ARBA" id="ARBA00023002"/>
    </source>
</evidence>
<dbReference type="InterPro" id="IPR050346">
    <property type="entry name" value="FMO-like"/>
</dbReference>